<dbReference type="InterPro" id="IPR000072">
    <property type="entry name" value="PDGF/VEGF_dom"/>
</dbReference>
<gene>
    <name evidence="3" type="ORF">pdam_00016377</name>
</gene>
<dbReference type="InterPro" id="IPR029034">
    <property type="entry name" value="Cystine-knot_cytokine"/>
</dbReference>
<dbReference type="Gene3D" id="2.10.90.10">
    <property type="entry name" value="Cystine-knot cytokines"/>
    <property type="match status" value="1"/>
</dbReference>
<dbReference type="GO" id="GO:0016020">
    <property type="term" value="C:membrane"/>
    <property type="evidence" value="ECO:0007669"/>
    <property type="project" value="InterPro"/>
</dbReference>
<dbReference type="Pfam" id="PF00341">
    <property type="entry name" value="PDGF"/>
    <property type="match status" value="1"/>
</dbReference>
<evidence type="ECO:0000313" key="3">
    <source>
        <dbReference type="EMBL" id="RMX59376.1"/>
    </source>
</evidence>
<name>A0A3M6V0A7_POCDA</name>
<sequence length="309" mass="35024">MFKILFCVALVWFHTSQIISGTEFQSDLFDDLDGPNFLREDEGQIYNDDEPDYDKDSAITKRVAADEYVTTNPSKRTKMFCKVTAHSQGIITKKWNANKPPIRIPIPPNICRPFPTFVELQKPTHDQYSPNVVILHRCLGGCIGSQQLLNCTVKRQEEVVIQVLKINDLKLVNITVYNHTACGCDCIKRQSECDAKIHDFEQDHCKCKCKQDNSSSCDSTKMSWKEKTCKCECNSAPKICDKSPNQEWNADICECDCKRKVKVRCARKGKALNKKTCECDCPTPQPSCPPGESFLKYNCTCVPNSVVTK</sequence>
<dbReference type="Proteomes" id="UP000275408">
    <property type="component" value="Unassembled WGS sequence"/>
</dbReference>
<dbReference type="GO" id="GO:0008083">
    <property type="term" value="F:growth factor activity"/>
    <property type="evidence" value="ECO:0007669"/>
    <property type="project" value="InterPro"/>
</dbReference>
<evidence type="ECO:0000259" key="2">
    <source>
        <dbReference type="Pfam" id="PF00341"/>
    </source>
</evidence>
<dbReference type="EMBL" id="RCHS01000360">
    <property type="protein sequence ID" value="RMX59376.1"/>
    <property type="molecule type" value="Genomic_DNA"/>
</dbReference>
<comment type="caution">
    <text evidence="3">The sequence shown here is derived from an EMBL/GenBank/DDBJ whole genome shotgun (WGS) entry which is preliminary data.</text>
</comment>
<keyword evidence="4" id="KW-1185">Reference proteome</keyword>
<reference evidence="3 4" key="1">
    <citation type="journal article" date="2018" name="Sci. Rep.">
        <title>Comparative analysis of the Pocillopora damicornis genome highlights role of immune system in coral evolution.</title>
        <authorList>
            <person name="Cunning R."/>
            <person name="Bay R.A."/>
            <person name="Gillette P."/>
            <person name="Baker A.C."/>
            <person name="Traylor-Knowles N."/>
        </authorList>
    </citation>
    <scope>NUCLEOTIDE SEQUENCE [LARGE SCALE GENOMIC DNA]</scope>
    <source>
        <strain evidence="3">RSMAS</strain>
        <tissue evidence="3">Whole animal</tissue>
    </source>
</reference>
<evidence type="ECO:0000313" key="4">
    <source>
        <dbReference type="Proteomes" id="UP000275408"/>
    </source>
</evidence>
<proteinExistence type="predicted"/>
<feature type="domain" description="Platelet-derived growth factor (PDGF) family profile" evidence="2">
    <location>
        <begin position="111"/>
        <end position="184"/>
    </location>
</feature>
<organism evidence="3 4">
    <name type="scientific">Pocillopora damicornis</name>
    <name type="common">Cauliflower coral</name>
    <name type="synonym">Millepora damicornis</name>
    <dbReference type="NCBI Taxonomy" id="46731"/>
    <lineage>
        <taxon>Eukaryota</taxon>
        <taxon>Metazoa</taxon>
        <taxon>Cnidaria</taxon>
        <taxon>Anthozoa</taxon>
        <taxon>Hexacorallia</taxon>
        <taxon>Scleractinia</taxon>
        <taxon>Astrocoeniina</taxon>
        <taxon>Pocilloporidae</taxon>
        <taxon>Pocillopora</taxon>
    </lineage>
</organism>
<dbReference type="OrthoDB" id="8878063at2759"/>
<keyword evidence="1" id="KW-0732">Signal</keyword>
<protein>
    <recommendedName>
        <fullName evidence="2">Platelet-derived growth factor (PDGF) family profile domain-containing protein</fullName>
    </recommendedName>
</protein>
<accession>A0A3M6V0A7</accession>
<feature type="signal peptide" evidence="1">
    <location>
        <begin position="1"/>
        <end position="21"/>
    </location>
</feature>
<feature type="chain" id="PRO_5018149696" description="Platelet-derived growth factor (PDGF) family profile domain-containing protein" evidence="1">
    <location>
        <begin position="22"/>
        <end position="309"/>
    </location>
</feature>
<dbReference type="AlphaFoldDB" id="A0A3M6V0A7"/>
<evidence type="ECO:0000256" key="1">
    <source>
        <dbReference type="SAM" id="SignalP"/>
    </source>
</evidence>
<dbReference type="SUPFAM" id="SSF57501">
    <property type="entry name" value="Cystine-knot cytokines"/>
    <property type="match status" value="1"/>
</dbReference>